<sequence>MGFNVELASLASKVRGDVRLCCCVISDRVYENLLFFPVYEVNKNVRWANVYDLDEDFPELVEYVNMIGDGDDVGSVLCDVEKGQLGHVEVWAGRVAPAAIVAGESGVRRVEVGGHDDMEPGRHHRGSSLHRSS</sequence>
<comment type="caution">
    <text evidence="2">The sequence shown here is derived from an EMBL/GenBank/DDBJ whole genome shotgun (WGS) entry which is preliminary data.</text>
</comment>
<dbReference type="PANTHER" id="PTHR37698">
    <property type="entry name" value="PHOTOSYNTHETIC NDH SUBUNIT OF SUBCOMPLEX B 1, CHLOROPLASTIC"/>
    <property type="match status" value="1"/>
</dbReference>
<feature type="compositionally biased region" description="Basic and acidic residues" evidence="1">
    <location>
        <begin position="111"/>
        <end position="121"/>
    </location>
</feature>
<evidence type="ECO:0000313" key="3">
    <source>
        <dbReference type="Proteomes" id="UP000734854"/>
    </source>
</evidence>
<dbReference type="GO" id="GO:0009773">
    <property type="term" value="P:photosynthetic electron transport in photosystem I"/>
    <property type="evidence" value="ECO:0007669"/>
    <property type="project" value="InterPro"/>
</dbReference>
<dbReference type="PANTHER" id="PTHR37698:SF1">
    <property type="entry name" value="PHOTOSYNTHETIC NDH SUBUNIT OF SUBCOMPLEX B 1, CHLOROPLASTIC"/>
    <property type="match status" value="1"/>
</dbReference>
<proteinExistence type="predicted"/>
<evidence type="ECO:0000256" key="1">
    <source>
        <dbReference type="SAM" id="MobiDB-lite"/>
    </source>
</evidence>
<name>A0A8J5F634_ZINOF</name>
<protein>
    <submittedName>
        <fullName evidence="2">Uncharacterized protein</fullName>
    </submittedName>
</protein>
<dbReference type="InterPro" id="IPR044983">
    <property type="entry name" value="PNSB1"/>
</dbReference>
<dbReference type="EMBL" id="JACMSC010000017">
    <property type="protein sequence ID" value="KAG6479567.1"/>
    <property type="molecule type" value="Genomic_DNA"/>
</dbReference>
<evidence type="ECO:0000313" key="2">
    <source>
        <dbReference type="EMBL" id="KAG6479567.1"/>
    </source>
</evidence>
<gene>
    <name evidence="2" type="ORF">ZIOFF_063034</name>
</gene>
<keyword evidence="3" id="KW-1185">Reference proteome</keyword>
<accession>A0A8J5F634</accession>
<dbReference type="Proteomes" id="UP000734854">
    <property type="component" value="Unassembled WGS sequence"/>
</dbReference>
<dbReference type="AlphaFoldDB" id="A0A8J5F634"/>
<feature type="region of interest" description="Disordered" evidence="1">
    <location>
        <begin position="111"/>
        <end position="133"/>
    </location>
</feature>
<dbReference type="GO" id="GO:0010598">
    <property type="term" value="C:NAD(P)H dehydrogenase complex (plastoquinone)"/>
    <property type="evidence" value="ECO:0007669"/>
    <property type="project" value="InterPro"/>
</dbReference>
<organism evidence="2 3">
    <name type="scientific">Zingiber officinale</name>
    <name type="common">Ginger</name>
    <name type="synonym">Amomum zingiber</name>
    <dbReference type="NCBI Taxonomy" id="94328"/>
    <lineage>
        <taxon>Eukaryota</taxon>
        <taxon>Viridiplantae</taxon>
        <taxon>Streptophyta</taxon>
        <taxon>Embryophyta</taxon>
        <taxon>Tracheophyta</taxon>
        <taxon>Spermatophyta</taxon>
        <taxon>Magnoliopsida</taxon>
        <taxon>Liliopsida</taxon>
        <taxon>Zingiberales</taxon>
        <taxon>Zingiberaceae</taxon>
        <taxon>Zingiber</taxon>
    </lineage>
</organism>
<dbReference type="GO" id="GO:0009507">
    <property type="term" value="C:chloroplast"/>
    <property type="evidence" value="ECO:0007669"/>
    <property type="project" value="InterPro"/>
</dbReference>
<feature type="compositionally biased region" description="Basic residues" evidence="1">
    <location>
        <begin position="122"/>
        <end position="133"/>
    </location>
</feature>
<reference evidence="2 3" key="1">
    <citation type="submission" date="2020-08" db="EMBL/GenBank/DDBJ databases">
        <title>Plant Genome Project.</title>
        <authorList>
            <person name="Zhang R.-G."/>
        </authorList>
    </citation>
    <scope>NUCLEOTIDE SEQUENCE [LARGE SCALE GENOMIC DNA]</scope>
    <source>
        <tissue evidence="2">Rhizome</tissue>
    </source>
</reference>